<accession>A0ACC1HSF1</accession>
<keyword evidence="2" id="KW-1185">Reference proteome</keyword>
<evidence type="ECO:0000313" key="1">
    <source>
        <dbReference type="EMBL" id="KAJ1678586.1"/>
    </source>
</evidence>
<proteinExistence type="predicted"/>
<feature type="non-terminal residue" evidence="1">
    <location>
        <position position="80"/>
    </location>
</feature>
<reference evidence="1" key="1">
    <citation type="submission" date="2022-06" db="EMBL/GenBank/DDBJ databases">
        <title>Phylogenomic reconstructions and comparative analyses of Kickxellomycotina fungi.</title>
        <authorList>
            <person name="Reynolds N.K."/>
            <person name="Stajich J.E."/>
            <person name="Barry K."/>
            <person name="Grigoriev I.V."/>
            <person name="Crous P."/>
            <person name="Smith M.E."/>
        </authorList>
    </citation>
    <scope>NUCLEOTIDE SEQUENCE</scope>
    <source>
        <strain evidence="1">RSA 2271</strain>
    </source>
</reference>
<protein>
    <submittedName>
        <fullName evidence="1">Uncharacterized protein</fullName>
    </submittedName>
</protein>
<dbReference type="Proteomes" id="UP001145114">
    <property type="component" value="Unassembled WGS sequence"/>
</dbReference>
<gene>
    <name evidence="1" type="ORF">EV182_003753</name>
</gene>
<name>A0ACC1HSF1_9FUNG</name>
<dbReference type="EMBL" id="JAMZIH010001028">
    <property type="protein sequence ID" value="KAJ1678586.1"/>
    <property type="molecule type" value="Genomic_DNA"/>
</dbReference>
<evidence type="ECO:0000313" key="2">
    <source>
        <dbReference type="Proteomes" id="UP001145114"/>
    </source>
</evidence>
<comment type="caution">
    <text evidence="1">The sequence shown here is derived from an EMBL/GenBank/DDBJ whole genome shotgun (WGS) entry which is preliminary data.</text>
</comment>
<sequence>MSKHPSRRYIDCVSIWGSTRLEMPSDVPVLNKRSSPADDDNSDSNEYELVTEIDLNTHPEMAMGVLKELFFNATALNFML</sequence>
<organism evidence="1 2">
    <name type="scientific">Spiromyces aspiralis</name>
    <dbReference type="NCBI Taxonomy" id="68401"/>
    <lineage>
        <taxon>Eukaryota</taxon>
        <taxon>Fungi</taxon>
        <taxon>Fungi incertae sedis</taxon>
        <taxon>Zoopagomycota</taxon>
        <taxon>Kickxellomycotina</taxon>
        <taxon>Kickxellomycetes</taxon>
        <taxon>Kickxellales</taxon>
        <taxon>Kickxellaceae</taxon>
        <taxon>Spiromyces</taxon>
    </lineage>
</organism>